<dbReference type="EMBL" id="HBIX01002004">
    <property type="protein sequence ID" value="CAE0708760.1"/>
    <property type="molecule type" value="Transcribed_RNA"/>
</dbReference>
<evidence type="ECO:0000256" key="1">
    <source>
        <dbReference type="SAM" id="MobiDB-lite"/>
    </source>
</evidence>
<gene>
    <name evidence="2" type="ORF">PAUS00366_LOCUS1480</name>
    <name evidence="3" type="ORF">PAUS00366_LOCUS1481</name>
</gene>
<feature type="compositionally biased region" description="Polar residues" evidence="1">
    <location>
        <begin position="32"/>
        <end position="45"/>
    </location>
</feature>
<reference evidence="2" key="1">
    <citation type="submission" date="2021-01" db="EMBL/GenBank/DDBJ databases">
        <authorList>
            <person name="Corre E."/>
            <person name="Pelletier E."/>
            <person name="Niang G."/>
            <person name="Scheremetjew M."/>
            <person name="Finn R."/>
            <person name="Kale V."/>
            <person name="Holt S."/>
            <person name="Cochrane G."/>
            <person name="Meng A."/>
            <person name="Brown T."/>
            <person name="Cohen L."/>
        </authorList>
    </citation>
    <scope>NUCLEOTIDE SEQUENCE</scope>
    <source>
        <strain evidence="2">10249 10 AB</strain>
    </source>
</reference>
<evidence type="ECO:0000313" key="3">
    <source>
        <dbReference type="EMBL" id="CAE0708761.1"/>
    </source>
</evidence>
<name>A0A6U9VSP8_9STRA</name>
<accession>A0A6U9VSP8</accession>
<evidence type="ECO:0000313" key="2">
    <source>
        <dbReference type="EMBL" id="CAE0708760.1"/>
    </source>
</evidence>
<feature type="region of interest" description="Disordered" evidence="1">
    <location>
        <begin position="32"/>
        <end position="53"/>
    </location>
</feature>
<organism evidence="2">
    <name type="scientific">Pseudo-nitzschia australis</name>
    <dbReference type="NCBI Taxonomy" id="44445"/>
    <lineage>
        <taxon>Eukaryota</taxon>
        <taxon>Sar</taxon>
        <taxon>Stramenopiles</taxon>
        <taxon>Ochrophyta</taxon>
        <taxon>Bacillariophyta</taxon>
        <taxon>Bacillariophyceae</taxon>
        <taxon>Bacillariophycidae</taxon>
        <taxon>Bacillariales</taxon>
        <taxon>Bacillariaceae</taxon>
        <taxon>Pseudo-nitzschia</taxon>
    </lineage>
</organism>
<dbReference type="AlphaFoldDB" id="A0A6U9VSP8"/>
<dbReference type="EMBL" id="HBIX01002006">
    <property type="protein sequence ID" value="CAE0708761.1"/>
    <property type="molecule type" value="Transcribed_RNA"/>
</dbReference>
<protein>
    <submittedName>
        <fullName evidence="2">Uncharacterized protein</fullName>
    </submittedName>
</protein>
<sequence length="101" mass="11491">MAETAPLPVPNQLKTQLQKCKTVRTADVRITIGNSDNQNRNNSPCEDNKKPKRMKRLFNSGKNVGMSSFDHEATLWNCSLFEMTFPSFSSRVNERSKRTSP</sequence>
<proteinExistence type="predicted"/>